<gene>
    <name evidence="1" type="ORF">BpHYR1_014385</name>
</gene>
<protein>
    <submittedName>
        <fullName evidence="1">Uncharacterized protein</fullName>
    </submittedName>
</protein>
<dbReference type="EMBL" id="REGN01003146">
    <property type="protein sequence ID" value="RNA24312.1"/>
    <property type="molecule type" value="Genomic_DNA"/>
</dbReference>
<dbReference type="OrthoDB" id="2105077at2759"/>
<name>A0A3M7RL82_BRAPC</name>
<sequence length="80" mass="9266">MEKIKLSKTRKAIEEFFRTDHGFHPKFELRLYMVCQCVEPIGAALMIYAAHSLVSAFGDLPLLNRSKQSPNQDHFSWLNL</sequence>
<keyword evidence="2" id="KW-1185">Reference proteome</keyword>
<proteinExistence type="predicted"/>
<comment type="caution">
    <text evidence="1">The sequence shown here is derived from an EMBL/GenBank/DDBJ whole genome shotgun (WGS) entry which is preliminary data.</text>
</comment>
<reference evidence="1 2" key="1">
    <citation type="journal article" date="2018" name="Sci. Rep.">
        <title>Genomic signatures of local adaptation to the degree of environmental predictability in rotifers.</title>
        <authorList>
            <person name="Franch-Gras L."/>
            <person name="Hahn C."/>
            <person name="Garcia-Roger E.M."/>
            <person name="Carmona M.J."/>
            <person name="Serra M."/>
            <person name="Gomez A."/>
        </authorList>
    </citation>
    <scope>NUCLEOTIDE SEQUENCE [LARGE SCALE GENOMIC DNA]</scope>
    <source>
        <strain evidence="1">HYR1</strain>
    </source>
</reference>
<organism evidence="1 2">
    <name type="scientific">Brachionus plicatilis</name>
    <name type="common">Marine rotifer</name>
    <name type="synonym">Brachionus muelleri</name>
    <dbReference type="NCBI Taxonomy" id="10195"/>
    <lineage>
        <taxon>Eukaryota</taxon>
        <taxon>Metazoa</taxon>
        <taxon>Spiralia</taxon>
        <taxon>Gnathifera</taxon>
        <taxon>Rotifera</taxon>
        <taxon>Eurotatoria</taxon>
        <taxon>Monogononta</taxon>
        <taxon>Pseudotrocha</taxon>
        <taxon>Ploima</taxon>
        <taxon>Brachionidae</taxon>
        <taxon>Brachionus</taxon>
    </lineage>
</organism>
<accession>A0A3M7RL82</accession>
<evidence type="ECO:0000313" key="2">
    <source>
        <dbReference type="Proteomes" id="UP000276133"/>
    </source>
</evidence>
<dbReference type="Proteomes" id="UP000276133">
    <property type="component" value="Unassembled WGS sequence"/>
</dbReference>
<dbReference type="AlphaFoldDB" id="A0A3M7RL82"/>
<evidence type="ECO:0000313" key="1">
    <source>
        <dbReference type="EMBL" id="RNA24312.1"/>
    </source>
</evidence>